<feature type="domain" description="TTI1 N-terminal TPR" evidence="2">
    <location>
        <begin position="14"/>
        <end position="308"/>
    </location>
</feature>
<dbReference type="GO" id="GO:0005737">
    <property type="term" value="C:cytoplasm"/>
    <property type="evidence" value="ECO:0007669"/>
    <property type="project" value="TreeGrafter"/>
</dbReference>
<dbReference type="WBParaSite" id="MCU_002870-RD">
    <property type="protein sequence ID" value="MCU_002870-RD"/>
    <property type="gene ID" value="MCU_002870"/>
</dbReference>
<proteinExistence type="predicted"/>
<reference evidence="4" key="1">
    <citation type="submission" date="2019-11" db="UniProtKB">
        <authorList>
            <consortium name="WormBaseParasite"/>
        </authorList>
    </citation>
    <scope>IDENTIFICATION</scope>
</reference>
<dbReference type="InterPro" id="IPR052587">
    <property type="entry name" value="TELO2-interacting_protein_1"/>
</dbReference>
<dbReference type="InterPro" id="IPR057567">
    <property type="entry name" value="TPR_TTI1_C"/>
</dbReference>
<dbReference type="PANTHER" id="PTHR18460:SF3">
    <property type="entry name" value="TELO2-INTERACTING PROTEIN 1 HOMOLOG"/>
    <property type="match status" value="1"/>
</dbReference>
<dbReference type="Pfam" id="PF24173">
    <property type="entry name" value="TPR_TTI1_N"/>
    <property type="match status" value="1"/>
</dbReference>
<evidence type="ECO:0000259" key="3">
    <source>
        <dbReference type="Pfam" id="PF24181"/>
    </source>
</evidence>
<dbReference type="InterPro" id="IPR016024">
    <property type="entry name" value="ARM-type_fold"/>
</dbReference>
<organism evidence="4">
    <name type="scientific">Mesocestoides corti</name>
    <name type="common">Flatworm</name>
    <dbReference type="NCBI Taxonomy" id="53468"/>
    <lineage>
        <taxon>Eukaryota</taxon>
        <taxon>Metazoa</taxon>
        <taxon>Spiralia</taxon>
        <taxon>Lophotrochozoa</taxon>
        <taxon>Platyhelminthes</taxon>
        <taxon>Cestoda</taxon>
        <taxon>Eucestoda</taxon>
        <taxon>Cyclophyllidea</taxon>
        <taxon>Mesocestoididae</taxon>
        <taxon>Mesocestoides</taxon>
    </lineage>
</organism>
<evidence type="ECO:0000259" key="2">
    <source>
        <dbReference type="Pfam" id="PF24173"/>
    </source>
</evidence>
<dbReference type="InterPro" id="IPR057566">
    <property type="entry name" value="TPR_TTI1_N"/>
</dbReference>
<dbReference type="Pfam" id="PF24181">
    <property type="entry name" value="TPR_TTI1_C"/>
    <property type="match status" value="2"/>
</dbReference>
<feature type="domain" description="TTI1 C-terminal TPR" evidence="3">
    <location>
        <begin position="817"/>
        <end position="941"/>
    </location>
</feature>
<protein>
    <submittedName>
        <fullName evidence="4">Non-specific serine/threonine protein kinase</fullName>
    </submittedName>
</protein>
<feature type="domain" description="TTI1 C-terminal TPR" evidence="3">
    <location>
        <begin position="955"/>
        <end position="1072"/>
    </location>
</feature>
<sequence length="1082" mass="120060">MDKPSSGVVLMTMIEGLSRELISKDPKLLNKRSADVFLCLHLLLANASTHNVEDYLKNCVKLSAALKTGKVSMDCATIFTDMSELVYRFEIGEERDFSDEAWLNFLEVIENTLSHPSLKPEKLLSFDSMPIVAHVYSHILLLVQSQRSNEVRLRAISSIKSLLECSNTALCCETHKMHAFNASCFSKILPGFSQALFTAIVGEKGRNSVVKANALAVLAKLVIVCYGNKTLSAIKSLNKETLERLQLQDYHASVVNGVSHLGKLINQCIWSILSGPVDYSVSARKRLFCALSAFASDILRECWTCLNDISEAHLLRDQLVRSLIVIAVDEQCSAFAKASDCLSELSVLRFSTLSPPELAELERIGVPGRVFIERLALDLLEDASKELDGFLRKYPDENLCGALLDRMRGILLFLGADGIARFVECEATLESHFRTLCKYLQPDLDAFRVSENISSLIAETAYTYSTPTQLFRKYFVHFRNPATLSRIEKAVSALACSHLNFDVASQTLLKLLNSDVDLEVPSLQLLSACILGLSFPDDQPIAQRVSLVSSLLDELFQRNILQMFNTNCDRSIVQWPAVEQPIASNVSSLSPTIKERKSQILKACVTMELLSTASRVWRPSREGDSVYPEELQPFILQMLGLATDDDLLSSTAQTSLNRIASNCGYGRFEDFISAASGPVLSSLTLDFHAVLLAAPQDNVTPMPREAASKLEAACSALSYFVEHANHEAIQRIRPLVMQMLMCMDLTYDFAAAAFLPVLRKIMGTCFRLTRDDDAPSPVCAQTPALPAESTNTQPKSSYLELLLNRRTSKTVLTACINKALANTLSLVASTRRQHKYAYADSLTTPEHPPTTEEEPTQKEDENGEKPKVYPDQIRLVEEIMLRSIHLMSCESPRLRVSSMSLLCDGCGLLRDHEDLLLPLVHKIWSPLIARMRDRHPAVVEKVTNRTAWKPVPITIVIIMAFELFSVLASVSGTFIRSRATSDLIGALVTFLERGASVSAGAPSSFECLTACRVQRRLLYAFGPICVQLELFSVTLKPIVELLCTYLEKNQPSTLREAAACSLWTLCDLDPGLVLFELDKRNT</sequence>
<accession>A0A5K3ET90</accession>
<dbReference type="SUPFAM" id="SSF48371">
    <property type="entry name" value="ARM repeat"/>
    <property type="match status" value="1"/>
</dbReference>
<dbReference type="PANTHER" id="PTHR18460">
    <property type="entry name" value="TEL2 INTERACTING PROTEIN 1 TTI1 FAMILY MEMBER"/>
    <property type="match status" value="1"/>
</dbReference>
<evidence type="ECO:0000256" key="1">
    <source>
        <dbReference type="SAM" id="MobiDB-lite"/>
    </source>
</evidence>
<name>A0A5K3ET90_MESCO</name>
<dbReference type="AlphaFoldDB" id="A0A5K3ET90"/>
<evidence type="ECO:0000313" key="4">
    <source>
        <dbReference type="WBParaSite" id="MCU_002870-RD"/>
    </source>
</evidence>
<feature type="region of interest" description="Disordered" evidence="1">
    <location>
        <begin position="837"/>
        <end position="867"/>
    </location>
</feature>
<feature type="compositionally biased region" description="Basic and acidic residues" evidence="1">
    <location>
        <begin position="855"/>
        <end position="867"/>
    </location>
</feature>